<proteinExistence type="predicted"/>
<evidence type="ECO:0000313" key="3">
    <source>
        <dbReference type="Proteomes" id="UP000192276"/>
    </source>
</evidence>
<keyword evidence="1" id="KW-0175">Coiled coil</keyword>
<evidence type="ECO:0000313" key="2">
    <source>
        <dbReference type="EMBL" id="OQP57848.1"/>
    </source>
</evidence>
<name>A0A1V9FHJ1_9BACT</name>
<keyword evidence="3" id="KW-1185">Reference proteome</keyword>
<gene>
    <name evidence="2" type="ORF">A4R26_23355</name>
</gene>
<dbReference type="Proteomes" id="UP000192276">
    <property type="component" value="Unassembled WGS sequence"/>
</dbReference>
<sequence length="124" mass="14810">MLNKNLYTTMEKQLNGVMSHDMIKQQLDHIRTFIELELTEKKETIKEQAAEIEELKQLLQKKELAISMFEANTQQFQETAEGNRQLINKLLGDISKLQNEIDWYKRTYENRSFFGTIKEKLKRK</sequence>
<reference evidence="3" key="1">
    <citation type="submission" date="2016-04" db="EMBL/GenBank/DDBJ databases">
        <authorList>
            <person name="Chen L."/>
            <person name="Zhuang W."/>
            <person name="Wang G."/>
        </authorList>
    </citation>
    <scope>NUCLEOTIDE SEQUENCE [LARGE SCALE GENOMIC DNA]</scope>
    <source>
        <strain evidence="3">208</strain>
    </source>
</reference>
<organism evidence="2 3">
    <name type="scientific">Niastella populi</name>
    <dbReference type="NCBI Taxonomy" id="550983"/>
    <lineage>
        <taxon>Bacteria</taxon>
        <taxon>Pseudomonadati</taxon>
        <taxon>Bacteroidota</taxon>
        <taxon>Chitinophagia</taxon>
        <taxon>Chitinophagales</taxon>
        <taxon>Chitinophagaceae</taxon>
        <taxon>Niastella</taxon>
    </lineage>
</organism>
<protein>
    <submittedName>
        <fullName evidence="2">Uncharacterized protein</fullName>
    </submittedName>
</protein>
<feature type="coiled-coil region" evidence="1">
    <location>
        <begin position="35"/>
        <end position="107"/>
    </location>
</feature>
<comment type="caution">
    <text evidence="2">The sequence shown here is derived from an EMBL/GenBank/DDBJ whole genome shotgun (WGS) entry which is preliminary data.</text>
</comment>
<dbReference type="STRING" id="550983.A4R26_23355"/>
<evidence type="ECO:0000256" key="1">
    <source>
        <dbReference type="SAM" id="Coils"/>
    </source>
</evidence>
<accession>A0A1V9FHJ1</accession>
<dbReference type="EMBL" id="LWBP01000190">
    <property type="protein sequence ID" value="OQP57848.1"/>
    <property type="molecule type" value="Genomic_DNA"/>
</dbReference>
<dbReference type="AlphaFoldDB" id="A0A1V9FHJ1"/>